<evidence type="ECO:0000256" key="1">
    <source>
        <dbReference type="SAM" id="MobiDB-lite"/>
    </source>
</evidence>
<protein>
    <submittedName>
        <fullName evidence="3">CBL-interacting protein kinase 11 (OsCIPK11)</fullName>
    </submittedName>
</protein>
<dbReference type="Pfam" id="PF00069">
    <property type="entry name" value="Pkinase"/>
    <property type="match status" value="1"/>
</dbReference>
<dbReference type="CDD" id="cd06257">
    <property type="entry name" value="DnaJ"/>
    <property type="match status" value="1"/>
</dbReference>
<keyword evidence="3" id="KW-0418">Kinase</keyword>
<feature type="compositionally biased region" description="Low complexity" evidence="1">
    <location>
        <begin position="27"/>
        <end position="38"/>
    </location>
</feature>
<feature type="domain" description="Protein kinase" evidence="2">
    <location>
        <begin position="505"/>
        <end position="805"/>
    </location>
</feature>
<dbReference type="SMART" id="SM00220">
    <property type="entry name" value="S_TKc"/>
    <property type="match status" value="1"/>
</dbReference>
<sequence>MTNWDFDELDELEAKCPGPWPWPSVEPQIQQIPSKSPPGHFKPPPDAPPERPEVSGAHRILKAYRELALLHHPDKGGTDGEIFKLVQRAYEDGLIAVKRAEELALKAQPGHFAEDVQERQWPLHPAAAKVRVRTAVDQWEHDYDLGEVPSVPDDIPEVGAEQLAEWLKHGTAVVLDCRERIEVKRINAHLGNVVYVSGNQWGLLDLEKGTARAFSCYKYQGPGLLDAVTDTASQSRVLAADVEGTIWVFSVREKRDCKVEHRFPVGTTRAPLSLSSIRGFLLAVEKSRHSRSEVTVLNMTHVGKGWDDPARDVSPISWKRSSRPLRDWAVQRRYQEGDLLVTLSEDGMEIEVFELMMQVYQPPPSDMLGNFKLPIFAAAMVMVMGYQFVKQKSPFETGEDVKSCSPDDLQQLLEHLSEDSRSKLLDALGSDNSSKERVAEGAVSPASILTSFWRKKLGQEGSTGIPIVKAADLGVISRSAKKFEGKGGHDPWFGPTAFTVFGERWTLDDFLGAGAFGQSYLATHEPTGHRYVMKFLSRDNDRELKFLKQAPFQVFQHPNVITYVGLATHIGRGCESWNPARHIVVMEAIPNGELFDLITAEGAVLTDGTMRRLVHGIINGMAELCKYGVTHRDLKPDNLLIDENGQVVIIDLGCANLVQWLHEDDEGEEVGSPVRIAELKSQGSKFMREQTAAVGTDLYHAPEYGKKMYDSEKADVFTVGILVFLLRQPIPPFHSYFGGLKVITDEGAPAKWWSHKEFQAFAGDEGLKDLINCLWALTPEKRPTFQQLQAAMAGDEDILELYPKLRWLKGPLSGPLEYVREIRARRPNLSLKCTGVVEALALYNRGFESADAAFHAANQSGSGKLSATELTASLSNRNGVITAESVADLMNRYMSKDCQEMTLEQYRVMAKAWEFGGRPIVHDVGKMNSRHFAWSRRQNGSTLEQEIAEFTSQVSKAFTSAGYAVESVSNAVDAKNYENSSAFTVNMGSQLCRLRVSTFTLEEKLIVQSRRLWGSSVEELLMLQQMNNDLVEIWGSRVSPPSSLA</sequence>
<dbReference type="EMBL" id="CAXAMM010001292">
    <property type="protein sequence ID" value="CAK8991335.1"/>
    <property type="molecule type" value="Genomic_DNA"/>
</dbReference>
<dbReference type="InterPro" id="IPR011009">
    <property type="entry name" value="Kinase-like_dom_sf"/>
</dbReference>
<dbReference type="GO" id="GO:0016301">
    <property type="term" value="F:kinase activity"/>
    <property type="evidence" value="ECO:0007669"/>
    <property type="project" value="UniProtKB-KW"/>
</dbReference>
<dbReference type="InterPro" id="IPR001623">
    <property type="entry name" value="DnaJ_domain"/>
</dbReference>
<dbReference type="Proteomes" id="UP001642464">
    <property type="component" value="Unassembled WGS sequence"/>
</dbReference>
<dbReference type="InterPro" id="IPR045269">
    <property type="entry name" value="Atg1-like"/>
</dbReference>
<name>A0ABP0HMH5_9DINO</name>
<evidence type="ECO:0000313" key="4">
    <source>
        <dbReference type="Proteomes" id="UP001642464"/>
    </source>
</evidence>
<dbReference type="Gene3D" id="1.10.287.110">
    <property type="entry name" value="DnaJ domain"/>
    <property type="match status" value="1"/>
</dbReference>
<keyword evidence="4" id="KW-1185">Reference proteome</keyword>
<dbReference type="PROSITE" id="PS00108">
    <property type="entry name" value="PROTEIN_KINASE_ST"/>
    <property type="match status" value="1"/>
</dbReference>
<keyword evidence="3" id="KW-0808">Transferase</keyword>
<feature type="region of interest" description="Disordered" evidence="1">
    <location>
        <begin position="15"/>
        <end position="54"/>
    </location>
</feature>
<dbReference type="InterPro" id="IPR008271">
    <property type="entry name" value="Ser/Thr_kinase_AS"/>
</dbReference>
<dbReference type="SUPFAM" id="SSF56112">
    <property type="entry name" value="Protein kinase-like (PK-like)"/>
    <property type="match status" value="1"/>
</dbReference>
<organism evidence="3 4">
    <name type="scientific">Durusdinium trenchii</name>
    <dbReference type="NCBI Taxonomy" id="1381693"/>
    <lineage>
        <taxon>Eukaryota</taxon>
        <taxon>Sar</taxon>
        <taxon>Alveolata</taxon>
        <taxon>Dinophyceae</taxon>
        <taxon>Suessiales</taxon>
        <taxon>Symbiodiniaceae</taxon>
        <taxon>Durusdinium</taxon>
    </lineage>
</organism>
<proteinExistence type="predicted"/>
<dbReference type="PANTHER" id="PTHR24348:SF68">
    <property type="entry name" value="SERINE_THREONINE-PROTEIN KINASE ATG1C"/>
    <property type="match status" value="1"/>
</dbReference>
<dbReference type="InterPro" id="IPR000719">
    <property type="entry name" value="Prot_kinase_dom"/>
</dbReference>
<dbReference type="CDD" id="cd00180">
    <property type="entry name" value="PKc"/>
    <property type="match status" value="1"/>
</dbReference>
<dbReference type="PROSITE" id="PS50011">
    <property type="entry name" value="PROTEIN_KINASE_DOM"/>
    <property type="match status" value="1"/>
</dbReference>
<dbReference type="InterPro" id="IPR036869">
    <property type="entry name" value="J_dom_sf"/>
</dbReference>
<evidence type="ECO:0000259" key="2">
    <source>
        <dbReference type="PROSITE" id="PS50011"/>
    </source>
</evidence>
<dbReference type="Gene3D" id="1.10.510.10">
    <property type="entry name" value="Transferase(Phosphotransferase) domain 1"/>
    <property type="match status" value="1"/>
</dbReference>
<comment type="caution">
    <text evidence="3">The sequence shown here is derived from an EMBL/GenBank/DDBJ whole genome shotgun (WGS) entry which is preliminary data.</text>
</comment>
<evidence type="ECO:0000313" key="3">
    <source>
        <dbReference type="EMBL" id="CAK8991335.1"/>
    </source>
</evidence>
<gene>
    <name evidence="3" type="ORF">SCF082_LOCUS2609</name>
</gene>
<accession>A0ABP0HMH5</accession>
<dbReference type="SUPFAM" id="SSF46565">
    <property type="entry name" value="Chaperone J-domain"/>
    <property type="match status" value="1"/>
</dbReference>
<reference evidence="3 4" key="1">
    <citation type="submission" date="2024-02" db="EMBL/GenBank/DDBJ databases">
        <authorList>
            <person name="Chen Y."/>
            <person name="Shah S."/>
            <person name="Dougan E. K."/>
            <person name="Thang M."/>
            <person name="Chan C."/>
        </authorList>
    </citation>
    <scope>NUCLEOTIDE SEQUENCE [LARGE SCALE GENOMIC DNA]</scope>
</reference>
<dbReference type="PANTHER" id="PTHR24348">
    <property type="entry name" value="SERINE/THREONINE-PROTEIN KINASE UNC-51-RELATED"/>
    <property type="match status" value="1"/>
</dbReference>